<keyword evidence="2" id="KW-1133">Transmembrane helix</keyword>
<proteinExistence type="predicted"/>
<accession>A0ABQ4EU88</accession>
<evidence type="ECO:0000313" key="4">
    <source>
        <dbReference type="Proteomes" id="UP000621500"/>
    </source>
</evidence>
<organism evidence="3 4">
    <name type="scientific">Plantactinospora mayteni</name>
    <dbReference type="NCBI Taxonomy" id="566021"/>
    <lineage>
        <taxon>Bacteria</taxon>
        <taxon>Bacillati</taxon>
        <taxon>Actinomycetota</taxon>
        <taxon>Actinomycetes</taxon>
        <taxon>Micromonosporales</taxon>
        <taxon>Micromonosporaceae</taxon>
        <taxon>Plantactinospora</taxon>
    </lineage>
</organism>
<feature type="region of interest" description="Disordered" evidence="1">
    <location>
        <begin position="1"/>
        <end position="42"/>
    </location>
</feature>
<sequence>MSDSNRPPAGEEISPTGTDRAGPAPGQAEQHDTVAQAGRRDQLQLPGWMTRAAPNPDPRRRHRMRAWLDDRGLKVLAIGIVVALFVPFGLMIRDVWLAPPGTPSYVSAVNVYAGTDAARYREGVAGVELPEAHPTTGFTAEQVGTALGVVRQALAASRLDDRMLTGHDPGAFLDLLAPADRAARHADFADGPVPFYATQISARIPLAEVEPRVQGEITYQGITLAGAPVLEVVTRFTWVYAFDVQQAGRGRHLVTVTDGLVWHVVPATHTDASARGLHLFDGASRAENAECEAYRKGRITPAGRVATPCAR</sequence>
<keyword evidence="4" id="KW-1185">Reference proteome</keyword>
<dbReference type="EMBL" id="BONX01000033">
    <property type="protein sequence ID" value="GIG98234.1"/>
    <property type="molecule type" value="Genomic_DNA"/>
</dbReference>
<dbReference type="RefSeq" id="WP_203859695.1">
    <property type="nucleotide sequence ID" value="NZ_BAAAZQ010000010.1"/>
</dbReference>
<gene>
    <name evidence="3" type="ORF">Pma05_48070</name>
</gene>
<evidence type="ECO:0000256" key="2">
    <source>
        <dbReference type="SAM" id="Phobius"/>
    </source>
</evidence>
<reference evidence="3 4" key="1">
    <citation type="submission" date="2021-01" db="EMBL/GenBank/DDBJ databases">
        <title>Whole genome shotgun sequence of Plantactinospora mayteni NBRC 109088.</title>
        <authorList>
            <person name="Komaki H."/>
            <person name="Tamura T."/>
        </authorList>
    </citation>
    <scope>NUCLEOTIDE SEQUENCE [LARGE SCALE GENOMIC DNA]</scope>
    <source>
        <strain evidence="3 4">NBRC 109088</strain>
    </source>
</reference>
<keyword evidence="2" id="KW-0812">Transmembrane</keyword>
<protein>
    <submittedName>
        <fullName evidence="3">Uncharacterized protein</fullName>
    </submittedName>
</protein>
<keyword evidence="2" id="KW-0472">Membrane</keyword>
<evidence type="ECO:0000313" key="3">
    <source>
        <dbReference type="EMBL" id="GIG98234.1"/>
    </source>
</evidence>
<comment type="caution">
    <text evidence="3">The sequence shown here is derived from an EMBL/GenBank/DDBJ whole genome shotgun (WGS) entry which is preliminary data.</text>
</comment>
<name>A0ABQ4EU88_9ACTN</name>
<evidence type="ECO:0000256" key="1">
    <source>
        <dbReference type="SAM" id="MobiDB-lite"/>
    </source>
</evidence>
<feature type="transmembrane region" description="Helical" evidence="2">
    <location>
        <begin position="73"/>
        <end position="92"/>
    </location>
</feature>
<dbReference type="Proteomes" id="UP000621500">
    <property type="component" value="Unassembled WGS sequence"/>
</dbReference>